<comment type="caution">
    <text evidence="4">The sequence shown here is derived from an EMBL/GenBank/DDBJ whole genome shotgun (WGS) entry which is preliminary data.</text>
</comment>
<protein>
    <submittedName>
        <fullName evidence="4">4-oxalocrotonate tautomerase</fullName>
    </submittedName>
</protein>
<dbReference type="InterPro" id="IPR004370">
    <property type="entry name" value="4-OT-like_dom"/>
</dbReference>
<dbReference type="GO" id="GO:0016853">
    <property type="term" value="F:isomerase activity"/>
    <property type="evidence" value="ECO:0007669"/>
    <property type="project" value="UniProtKB-KW"/>
</dbReference>
<dbReference type="AlphaFoldDB" id="A0A5N0UWF4"/>
<proteinExistence type="inferred from homology"/>
<dbReference type="PANTHER" id="PTHR35530:SF1">
    <property type="entry name" value="2-HYDROXYMUCONATE TAUTOMERASE"/>
    <property type="match status" value="1"/>
</dbReference>
<dbReference type="InterPro" id="IPR014347">
    <property type="entry name" value="Tautomerase/MIF_sf"/>
</dbReference>
<dbReference type="EMBL" id="VMNW02000058">
    <property type="protein sequence ID" value="KAA9155267.1"/>
    <property type="molecule type" value="Genomic_DNA"/>
</dbReference>
<evidence type="ECO:0000313" key="5">
    <source>
        <dbReference type="Proteomes" id="UP000319769"/>
    </source>
</evidence>
<sequence length="67" mass="7257">MPLIQVTMREGRDAARIRAMITALTEAAVDSLAAPKESVRVIVNEVPGTHWANGDVTLEEKAAKQTQ</sequence>
<dbReference type="OrthoDB" id="4965437at2"/>
<evidence type="ECO:0000256" key="1">
    <source>
        <dbReference type="ARBA" id="ARBA00006723"/>
    </source>
</evidence>
<dbReference type="Gene3D" id="3.30.429.10">
    <property type="entry name" value="Macrophage Migration Inhibitory Factor"/>
    <property type="match status" value="1"/>
</dbReference>
<dbReference type="Pfam" id="PF01361">
    <property type="entry name" value="Tautomerase"/>
    <property type="match status" value="1"/>
</dbReference>
<dbReference type="RefSeq" id="WP_144752865.1">
    <property type="nucleotide sequence ID" value="NZ_VMNW02000058.1"/>
</dbReference>
<organism evidence="4 5">
    <name type="scientific">Amycolatopsis acidicola</name>
    <dbReference type="NCBI Taxonomy" id="2596893"/>
    <lineage>
        <taxon>Bacteria</taxon>
        <taxon>Bacillati</taxon>
        <taxon>Actinomycetota</taxon>
        <taxon>Actinomycetes</taxon>
        <taxon>Pseudonocardiales</taxon>
        <taxon>Pseudonocardiaceae</taxon>
        <taxon>Amycolatopsis</taxon>
    </lineage>
</organism>
<feature type="domain" description="4-oxalocrotonate tautomerase-like" evidence="3">
    <location>
        <begin position="2"/>
        <end position="59"/>
    </location>
</feature>
<accession>A0A5N0UWF4</accession>
<gene>
    <name evidence="4" type="ORF">FPZ12_030055</name>
</gene>
<evidence type="ECO:0000313" key="4">
    <source>
        <dbReference type="EMBL" id="KAA9155267.1"/>
    </source>
</evidence>
<keyword evidence="2" id="KW-0413">Isomerase</keyword>
<evidence type="ECO:0000259" key="3">
    <source>
        <dbReference type="Pfam" id="PF01361"/>
    </source>
</evidence>
<dbReference type="PANTHER" id="PTHR35530">
    <property type="entry name" value="TAUTOMERASE-RELATED"/>
    <property type="match status" value="1"/>
</dbReference>
<keyword evidence="5" id="KW-1185">Reference proteome</keyword>
<reference evidence="4" key="1">
    <citation type="submission" date="2019-09" db="EMBL/GenBank/DDBJ databases">
        <authorList>
            <person name="Teo W.F.A."/>
            <person name="Duangmal K."/>
        </authorList>
    </citation>
    <scope>NUCLEOTIDE SEQUENCE [LARGE SCALE GENOMIC DNA]</scope>
    <source>
        <strain evidence="4">K81G1</strain>
    </source>
</reference>
<comment type="similarity">
    <text evidence="1">Belongs to the 4-oxalocrotonate tautomerase family.</text>
</comment>
<evidence type="ECO:0000256" key="2">
    <source>
        <dbReference type="ARBA" id="ARBA00023235"/>
    </source>
</evidence>
<name>A0A5N0UWF4_9PSEU</name>
<dbReference type="Proteomes" id="UP000319769">
    <property type="component" value="Unassembled WGS sequence"/>
</dbReference>
<dbReference type="SUPFAM" id="SSF55331">
    <property type="entry name" value="Tautomerase/MIF"/>
    <property type="match status" value="1"/>
</dbReference>